<dbReference type="GO" id="GO:0004560">
    <property type="term" value="F:alpha-L-fucosidase activity"/>
    <property type="evidence" value="ECO:0007669"/>
    <property type="project" value="InterPro"/>
</dbReference>
<dbReference type="GO" id="GO:0005764">
    <property type="term" value="C:lysosome"/>
    <property type="evidence" value="ECO:0007669"/>
    <property type="project" value="TreeGrafter"/>
</dbReference>
<proteinExistence type="inferred from homology"/>
<dbReference type="GO" id="GO:0006004">
    <property type="term" value="P:fucose metabolic process"/>
    <property type="evidence" value="ECO:0007669"/>
    <property type="project" value="InterPro"/>
</dbReference>
<evidence type="ECO:0000256" key="4">
    <source>
        <dbReference type="ARBA" id="ARBA00022729"/>
    </source>
</evidence>
<name>A0A926Q434_9FLAO</name>
<dbReference type="Pfam" id="PF01120">
    <property type="entry name" value="Alpha_L_fucos"/>
    <property type="match status" value="1"/>
</dbReference>
<sequence length="615" mass="69467">MLGCLCPLSAQQDQGTAGDEDGQMYNDPKIRDRTAINRAVNGWWAQSMETRNDRIKWWREARFGMFIHWGVYSLPGGEWKGKKVGGYAEHLMRKEKISRAEYQELAGRFNPVAFDAETWIKTAKRAGMKYFVITAKHHDGFAMYSSEVSDFNITDRTPFKRDPLAELAAACKKNGIKFGFYYSHAFDWEHPDAPGNDWEYQNPGGDKNLYGGRYWYDEHPELVPKAVKYVNEKAIPQIKELIKKYHPDILWFDTPHKLPLSENIRILRAIRETDPDVVVNGRLVRSAQTNFGDYKNTADRPAEFFPVEGDWEAIPTTNESYGYSKYDTSHKPAGFFIRLLAKAVSEGGNLLMNIGPMGNGAFDPRDKVILDSIGKWMHKNGESIYGAAPSGLPLQNWGVTTQKGDKIYLHVFRWPRDGKLVVGGLGGKIRKARLLASPSKKLTTETSGATDMIVKTPAAMPDKVNTVIVLETGENTTIKKVPRLLSAAAPNRLLAFDAGLHGDGFKFGDGKPHRYYVYGWQDKNQSLSWDFRLHQAAEYRIEVKYTTDGGGRYSLTLGDTRIEKEVDPSDGEIITKEIGTVSIPEGEHKLTLKPLKIEGEELMKLFEIQFIPVKK</sequence>
<keyword evidence="9" id="KW-1185">Reference proteome</keyword>
<evidence type="ECO:0000313" key="9">
    <source>
        <dbReference type="Proteomes" id="UP000653730"/>
    </source>
</evidence>
<evidence type="ECO:0000256" key="1">
    <source>
        <dbReference type="ARBA" id="ARBA00004071"/>
    </source>
</evidence>
<keyword evidence="6" id="KW-0326">Glycosidase</keyword>
<dbReference type="EMBL" id="JACVDC010000095">
    <property type="protein sequence ID" value="MBC9798202.1"/>
    <property type="molecule type" value="Genomic_DNA"/>
</dbReference>
<dbReference type="SUPFAM" id="SSF51445">
    <property type="entry name" value="(Trans)glycosidases"/>
    <property type="match status" value="1"/>
</dbReference>
<dbReference type="InterPro" id="IPR000933">
    <property type="entry name" value="Glyco_hydro_29"/>
</dbReference>
<dbReference type="InterPro" id="IPR013780">
    <property type="entry name" value="Glyco_hydro_b"/>
</dbReference>
<evidence type="ECO:0000256" key="2">
    <source>
        <dbReference type="ARBA" id="ARBA00007951"/>
    </source>
</evidence>
<evidence type="ECO:0000256" key="6">
    <source>
        <dbReference type="ARBA" id="ARBA00023295"/>
    </source>
</evidence>
<protein>
    <recommendedName>
        <fullName evidence="3">alpha-L-fucosidase</fullName>
        <ecNumber evidence="3">3.2.1.51</ecNumber>
    </recommendedName>
</protein>
<gene>
    <name evidence="8" type="ORF">IBL28_19690</name>
</gene>
<keyword evidence="4" id="KW-0732">Signal</keyword>
<dbReference type="AlphaFoldDB" id="A0A926Q434"/>
<comment type="similarity">
    <text evidence="2">Belongs to the glycosyl hydrolase 29 family.</text>
</comment>
<evidence type="ECO:0000256" key="3">
    <source>
        <dbReference type="ARBA" id="ARBA00012662"/>
    </source>
</evidence>
<evidence type="ECO:0000313" key="8">
    <source>
        <dbReference type="EMBL" id="MBC9798202.1"/>
    </source>
</evidence>
<dbReference type="EC" id="3.2.1.51" evidence="3"/>
<dbReference type="PANTHER" id="PTHR10030:SF37">
    <property type="entry name" value="ALPHA-L-FUCOSIDASE-RELATED"/>
    <property type="match status" value="1"/>
</dbReference>
<accession>A0A926Q434</accession>
<dbReference type="PRINTS" id="PR00741">
    <property type="entry name" value="GLHYDRLASE29"/>
</dbReference>
<dbReference type="SMART" id="SM00812">
    <property type="entry name" value="Alpha_L_fucos"/>
    <property type="match status" value="1"/>
</dbReference>
<dbReference type="PANTHER" id="PTHR10030">
    <property type="entry name" value="ALPHA-L-FUCOSIDASE"/>
    <property type="match status" value="1"/>
</dbReference>
<dbReference type="GO" id="GO:0016139">
    <property type="term" value="P:glycoside catabolic process"/>
    <property type="evidence" value="ECO:0007669"/>
    <property type="project" value="TreeGrafter"/>
</dbReference>
<reference evidence="8 9" key="1">
    <citation type="submission" date="2020-09" db="EMBL/GenBank/DDBJ databases">
        <title>Sinomicrobium weinanense sp. nov., a halophilic bacteria isolated from saline-alkali soil.</title>
        <authorList>
            <person name="Wu P."/>
            <person name="Ren H."/>
            <person name="Mei Y."/>
            <person name="Liang Y."/>
            <person name="Chen Z."/>
        </authorList>
    </citation>
    <scope>NUCLEOTIDE SEQUENCE [LARGE SCALE GENOMIC DNA]</scope>
    <source>
        <strain evidence="8 9">FJxs</strain>
    </source>
</reference>
<dbReference type="Gene3D" id="3.20.20.80">
    <property type="entry name" value="Glycosidases"/>
    <property type="match status" value="1"/>
</dbReference>
<dbReference type="InterPro" id="IPR057739">
    <property type="entry name" value="Glyco_hydro_29_N"/>
</dbReference>
<dbReference type="InterPro" id="IPR016286">
    <property type="entry name" value="FUC_metazoa-typ"/>
</dbReference>
<evidence type="ECO:0000259" key="7">
    <source>
        <dbReference type="Pfam" id="PF01120"/>
    </source>
</evidence>
<evidence type="ECO:0000256" key="5">
    <source>
        <dbReference type="ARBA" id="ARBA00022801"/>
    </source>
</evidence>
<dbReference type="Gene3D" id="2.60.40.1180">
    <property type="entry name" value="Golgi alpha-mannosidase II"/>
    <property type="match status" value="1"/>
</dbReference>
<dbReference type="Gene3D" id="2.60.120.260">
    <property type="entry name" value="Galactose-binding domain-like"/>
    <property type="match status" value="1"/>
</dbReference>
<dbReference type="InterPro" id="IPR017853">
    <property type="entry name" value="GH"/>
</dbReference>
<comment type="caution">
    <text evidence="8">The sequence shown here is derived from an EMBL/GenBank/DDBJ whole genome shotgun (WGS) entry which is preliminary data.</text>
</comment>
<dbReference type="Proteomes" id="UP000653730">
    <property type="component" value="Unassembled WGS sequence"/>
</dbReference>
<feature type="domain" description="Glycoside hydrolase family 29 N-terminal" evidence="7">
    <location>
        <begin position="52"/>
        <end position="382"/>
    </location>
</feature>
<keyword evidence="5" id="KW-0378">Hydrolase</keyword>
<organism evidence="8 9">
    <name type="scientific">Sinomicrobium weinanense</name>
    <dbReference type="NCBI Taxonomy" id="2842200"/>
    <lineage>
        <taxon>Bacteria</taxon>
        <taxon>Pseudomonadati</taxon>
        <taxon>Bacteroidota</taxon>
        <taxon>Flavobacteriia</taxon>
        <taxon>Flavobacteriales</taxon>
        <taxon>Flavobacteriaceae</taxon>
        <taxon>Sinomicrobium</taxon>
    </lineage>
</organism>
<comment type="function">
    <text evidence="1">Alpha-L-fucosidase is responsible for hydrolyzing the alpha-1,6-linked fucose joined to the reducing-end N-acetylglucosamine of the carbohydrate moieties of glycoproteins.</text>
</comment>